<dbReference type="SMART" id="SM01234">
    <property type="entry name" value="Haemolytic"/>
    <property type="match status" value="1"/>
</dbReference>
<evidence type="ECO:0000313" key="3">
    <source>
        <dbReference type="Proteomes" id="UP000016649"/>
    </source>
</evidence>
<dbReference type="EMBL" id="AWVH01000044">
    <property type="protein sequence ID" value="ERJ91579.1"/>
    <property type="molecule type" value="Genomic_DNA"/>
</dbReference>
<dbReference type="Proteomes" id="UP000016649">
    <property type="component" value="Unassembled WGS sequence"/>
</dbReference>
<proteinExistence type="inferred from homology"/>
<dbReference type="RefSeq" id="WP_021686205.1">
    <property type="nucleotide sequence ID" value="NZ_KI260554.1"/>
</dbReference>
<dbReference type="Pfam" id="PF01809">
    <property type="entry name" value="YidD"/>
    <property type="match status" value="1"/>
</dbReference>
<organism evidence="2 3">
    <name type="scientific">Treponema lecithinolyticum ATCC 700332</name>
    <dbReference type="NCBI Taxonomy" id="1321815"/>
    <lineage>
        <taxon>Bacteria</taxon>
        <taxon>Pseudomonadati</taxon>
        <taxon>Spirochaetota</taxon>
        <taxon>Spirochaetia</taxon>
        <taxon>Spirochaetales</taxon>
        <taxon>Treponemataceae</taxon>
        <taxon>Treponema</taxon>
    </lineage>
</organism>
<dbReference type="PANTHER" id="PTHR33383:SF1">
    <property type="entry name" value="MEMBRANE PROTEIN INSERTION EFFICIENCY FACTOR-RELATED"/>
    <property type="match status" value="1"/>
</dbReference>
<protein>
    <recommendedName>
        <fullName evidence="1">Putative membrane protein insertion efficiency factor</fullName>
    </recommendedName>
</protein>
<evidence type="ECO:0000313" key="2">
    <source>
        <dbReference type="EMBL" id="ERJ91579.1"/>
    </source>
</evidence>
<accession>A0ABN0NWB8</accession>
<dbReference type="PANTHER" id="PTHR33383">
    <property type="entry name" value="MEMBRANE PROTEIN INSERTION EFFICIENCY FACTOR-RELATED"/>
    <property type="match status" value="1"/>
</dbReference>
<keyword evidence="1" id="KW-1003">Cell membrane</keyword>
<comment type="caution">
    <text evidence="2">The sequence shown here is derived from an EMBL/GenBank/DDBJ whole genome shotgun (WGS) entry which is preliminary data.</text>
</comment>
<reference evidence="2 3" key="1">
    <citation type="submission" date="2013-08" db="EMBL/GenBank/DDBJ databases">
        <authorList>
            <person name="Weinstock G."/>
            <person name="Sodergren E."/>
            <person name="Wylie T."/>
            <person name="Fulton L."/>
            <person name="Fulton R."/>
            <person name="Fronick C."/>
            <person name="O'Laughlin M."/>
            <person name="Godfrey J."/>
            <person name="Miner T."/>
            <person name="Herter B."/>
            <person name="Appelbaum E."/>
            <person name="Cordes M."/>
            <person name="Lek S."/>
            <person name="Wollam A."/>
            <person name="Pepin K.H."/>
            <person name="Palsikar V.B."/>
            <person name="Mitreva M."/>
            <person name="Wilson R.K."/>
        </authorList>
    </citation>
    <scope>NUCLEOTIDE SEQUENCE [LARGE SCALE GENOMIC DNA]</scope>
    <source>
        <strain evidence="2 3">ATCC 700332</strain>
    </source>
</reference>
<comment type="function">
    <text evidence="1">Could be involved in insertion of integral membrane proteins into the membrane.</text>
</comment>
<keyword evidence="1" id="KW-0472">Membrane</keyword>
<dbReference type="InterPro" id="IPR002696">
    <property type="entry name" value="Membr_insert_effic_factor_YidD"/>
</dbReference>
<dbReference type="NCBIfam" id="TIGR00278">
    <property type="entry name" value="membrane protein insertion efficiency factor YidD"/>
    <property type="match status" value="1"/>
</dbReference>
<gene>
    <name evidence="2" type="ORF">HMPREF9193_02032</name>
</gene>
<comment type="similarity">
    <text evidence="1">Belongs to the UPF0161 family.</text>
</comment>
<evidence type="ECO:0000256" key="1">
    <source>
        <dbReference type="HAMAP-Rule" id="MF_00386"/>
    </source>
</evidence>
<sequence length="78" mass="8956">MNTTILKKIPKLFFIALIRCYQVCLSPLFPPCCRFYPTCSNYALEAFKKHGVFKGLFLTVKRILRCNPYCSGGYDPVP</sequence>
<name>A0ABN0NWB8_TRELE</name>
<keyword evidence="3" id="KW-1185">Reference proteome</keyword>
<comment type="subcellular location">
    <subcellularLocation>
        <location evidence="1">Cell membrane</location>
        <topology evidence="1">Peripheral membrane protein</topology>
        <orientation evidence="1">Cytoplasmic side</orientation>
    </subcellularLocation>
</comment>
<dbReference type="HAMAP" id="MF_00386">
    <property type="entry name" value="UPF0161_YidD"/>
    <property type="match status" value="1"/>
</dbReference>